<dbReference type="Gene3D" id="3.40.50.2300">
    <property type="match status" value="1"/>
</dbReference>
<protein>
    <submittedName>
        <fullName evidence="1">Chemotaxis protein CheY</fullName>
    </submittedName>
</protein>
<dbReference type="AlphaFoldDB" id="A0A7Z3C3J5"/>
<sequence>MADKTLRILIADTRHFHRMKIERMFNALDYYRIAPVQNFSELLSLIDYGCEPFDVLVTDSQLAGGMPDLHGFLFDLAQVRHALVYGEAVNASDVPGYFRPKITTCNAALPSMSAISQLMASVDASREHSSCRCPAKSLAQLHA</sequence>
<proteinExistence type="predicted"/>
<dbReference type="RefSeq" id="WP_169429624.1">
    <property type="nucleotide sequence ID" value="NZ_CP027561.1"/>
</dbReference>
<reference evidence="1 2" key="1">
    <citation type="submission" date="2018-03" db="EMBL/GenBank/DDBJ databases">
        <title>Complete genome sequence of Pseudomonas fluorescens sp. G7.</title>
        <authorList>
            <person name="Gao C.-H."/>
            <person name="Li Z."/>
            <person name="Cai P."/>
        </authorList>
    </citation>
    <scope>NUCLEOTIDE SEQUENCE [LARGE SCALE GENOMIC DNA]</scope>
    <source>
        <strain evidence="1 2">G7</strain>
    </source>
</reference>
<evidence type="ECO:0000313" key="2">
    <source>
        <dbReference type="Proteomes" id="UP000501669"/>
    </source>
</evidence>
<dbReference type="InterPro" id="IPR011006">
    <property type="entry name" value="CheY-like_superfamily"/>
</dbReference>
<dbReference type="Proteomes" id="UP000501669">
    <property type="component" value="Chromosome"/>
</dbReference>
<organism evidence="1 2">
    <name type="scientific">Pseudomonas fluorescens</name>
    <dbReference type="NCBI Taxonomy" id="294"/>
    <lineage>
        <taxon>Bacteria</taxon>
        <taxon>Pseudomonadati</taxon>
        <taxon>Pseudomonadota</taxon>
        <taxon>Gammaproteobacteria</taxon>
        <taxon>Pseudomonadales</taxon>
        <taxon>Pseudomonadaceae</taxon>
        <taxon>Pseudomonas</taxon>
    </lineage>
</organism>
<dbReference type="EMBL" id="CP027561">
    <property type="protein sequence ID" value="QJP94851.1"/>
    <property type="molecule type" value="Genomic_DNA"/>
</dbReference>
<evidence type="ECO:0000313" key="1">
    <source>
        <dbReference type="EMBL" id="QJP94851.1"/>
    </source>
</evidence>
<gene>
    <name evidence="1" type="ORF">C6Y56_09595</name>
</gene>
<dbReference type="SUPFAM" id="SSF52172">
    <property type="entry name" value="CheY-like"/>
    <property type="match status" value="1"/>
</dbReference>
<accession>A0A7Z3C3J5</accession>
<name>A0A7Z3C3J5_PSEFL</name>